<evidence type="ECO:0000256" key="9">
    <source>
        <dbReference type="SAM" id="MobiDB-lite"/>
    </source>
</evidence>
<dbReference type="AlphaFoldDB" id="A0A2S5BGN1"/>
<dbReference type="Proteomes" id="UP000237144">
    <property type="component" value="Unassembled WGS sequence"/>
</dbReference>
<dbReference type="NCBIfam" id="TIGR00728">
    <property type="entry name" value="OPT_sfam"/>
    <property type="match status" value="1"/>
</dbReference>
<dbReference type="GO" id="GO:0015031">
    <property type="term" value="P:protein transport"/>
    <property type="evidence" value="ECO:0007669"/>
    <property type="project" value="UniProtKB-KW"/>
</dbReference>
<evidence type="ECO:0000256" key="6">
    <source>
        <dbReference type="ARBA" id="ARBA00022927"/>
    </source>
</evidence>
<feature type="region of interest" description="Disordered" evidence="9">
    <location>
        <begin position="1"/>
        <end position="52"/>
    </location>
</feature>
<protein>
    <recommendedName>
        <fullName evidence="13">Peptide transporter MTD1</fullName>
    </recommendedName>
</protein>
<evidence type="ECO:0000313" key="12">
    <source>
        <dbReference type="Proteomes" id="UP000237144"/>
    </source>
</evidence>
<evidence type="ECO:0000256" key="2">
    <source>
        <dbReference type="ARBA" id="ARBA00008807"/>
    </source>
</evidence>
<evidence type="ECO:0000256" key="4">
    <source>
        <dbReference type="ARBA" id="ARBA00022692"/>
    </source>
</evidence>
<keyword evidence="3" id="KW-0813">Transport</keyword>
<feature type="transmembrane region" description="Helical" evidence="10">
    <location>
        <begin position="737"/>
        <end position="761"/>
    </location>
</feature>
<proteinExistence type="inferred from homology"/>
<feature type="transmembrane region" description="Helical" evidence="10">
    <location>
        <begin position="276"/>
        <end position="307"/>
    </location>
</feature>
<gene>
    <name evidence="11" type="ORF">BMF94_0986</name>
</gene>
<feature type="transmembrane region" description="Helical" evidence="10">
    <location>
        <begin position="590"/>
        <end position="610"/>
    </location>
</feature>
<feature type="compositionally biased region" description="Basic and acidic residues" evidence="9">
    <location>
        <begin position="32"/>
        <end position="45"/>
    </location>
</feature>
<feature type="transmembrane region" description="Helical" evidence="10">
    <location>
        <begin position="227"/>
        <end position="248"/>
    </location>
</feature>
<evidence type="ECO:0000313" key="11">
    <source>
        <dbReference type="EMBL" id="POY75903.1"/>
    </source>
</evidence>
<evidence type="ECO:0000256" key="1">
    <source>
        <dbReference type="ARBA" id="ARBA00004141"/>
    </source>
</evidence>
<evidence type="ECO:0000256" key="10">
    <source>
        <dbReference type="SAM" id="Phobius"/>
    </source>
</evidence>
<feature type="transmembrane region" description="Helical" evidence="10">
    <location>
        <begin position="482"/>
        <end position="504"/>
    </location>
</feature>
<organism evidence="11 12">
    <name type="scientific">Rhodotorula taiwanensis</name>
    <dbReference type="NCBI Taxonomy" id="741276"/>
    <lineage>
        <taxon>Eukaryota</taxon>
        <taxon>Fungi</taxon>
        <taxon>Dikarya</taxon>
        <taxon>Basidiomycota</taxon>
        <taxon>Pucciniomycotina</taxon>
        <taxon>Microbotryomycetes</taxon>
        <taxon>Sporidiobolales</taxon>
        <taxon>Sporidiobolaceae</taxon>
        <taxon>Rhodotorula</taxon>
    </lineage>
</organism>
<dbReference type="GO" id="GO:0016020">
    <property type="term" value="C:membrane"/>
    <property type="evidence" value="ECO:0007669"/>
    <property type="project" value="UniProtKB-SubCell"/>
</dbReference>
<keyword evidence="12" id="KW-1185">Reference proteome</keyword>
<feature type="transmembrane region" description="Helical" evidence="10">
    <location>
        <begin position="360"/>
        <end position="379"/>
    </location>
</feature>
<sequence length="791" mass="87722">MVALRNPFRRQDSVDATQIAAPTLTANQSYNDDVKSPSDEKKDAFDAAPTGDEGEVVNVNGHEVHAHNPWESAGAENMLANGKERPIETAEDIATRCISLEDDPEMPVHTFRMYFLGLGLTCFAAVLGQIFYFRPQTVYVSQLFLQVIAFILGRAWSAVLPSAKRGKVWAFLNPCEFTLKEHVAILIMSSTATSSAEAISVFAADDLYYGITPNYGVAIFTLLGSQLLGYGLAGLMRAFCVFPTYIVYPNLVPTVNLFDALHRDKDVGAQRKRLRLFWIVFLSILCWEFIPEFVAPTLTGISIFCLARRDSAWFTRIFGGANGNEGLGMFSICLDWNYVGSGGGSLGALFTPITTQISQYLGILLCIIIFCSMYAANTWNSAQFPFLSQQLFFENGSIYDQTLILTPTFGLNKTALDIYGLPWYAGSNAIYYLGCNLAIGATLTHVGIWYWRPILNAIRQFKTRQIDDPHYQKMRVYREVPMYIYGGIILGSFAMAMATCYTGHSQLPWWALIVAIILAAFMFPFVCVIYAITGFKTDVQQLAQMLGAAMVPGNSQANMYFTLYGYNSCAQGLSLARDLKMGQYTKLPPIATLIVQVLGTCVGAILQLIIMKQVVSNQREILLDTQGSNIWSGQQVQSFNSQAVSWGALAKYFYGPGSPYQIIPYCILIGLAVPIPFYIGHKFFPKLRLNTFVSPITLWCLGNLSVGINSSIFCTVLLGFFSQFYLRRYCSTFFRKYNYLISAGLDGGTQLFVFIATFALFGAAGSAVEMPNWALNPTGNLDYCMRLTPAN</sequence>
<evidence type="ECO:0000256" key="7">
    <source>
        <dbReference type="ARBA" id="ARBA00022989"/>
    </source>
</evidence>
<dbReference type="PANTHER" id="PTHR22601">
    <property type="entry name" value="ISP4 LIKE PROTEIN"/>
    <property type="match status" value="1"/>
</dbReference>
<keyword evidence="8 10" id="KW-0472">Membrane</keyword>
<keyword evidence="6" id="KW-0653">Protein transport</keyword>
<feature type="transmembrane region" description="Helical" evidence="10">
    <location>
        <begin position="113"/>
        <end position="133"/>
    </location>
</feature>
<comment type="subcellular location">
    <subcellularLocation>
        <location evidence="1">Membrane</location>
        <topology evidence="1">Multi-pass membrane protein</topology>
    </subcellularLocation>
</comment>
<feature type="transmembrane region" description="Helical" evidence="10">
    <location>
        <begin position="662"/>
        <end position="680"/>
    </location>
</feature>
<feature type="transmembrane region" description="Helical" evidence="10">
    <location>
        <begin position="692"/>
        <end position="725"/>
    </location>
</feature>
<dbReference type="OrthoDB" id="9986677at2759"/>
<dbReference type="InterPro" id="IPR004813">
    <property type="entry name" value="OPT"/>
</dbReference>
<name>A0A2S5BGN1_9BASI</name>
<evidence type="ECO:0000256" key="5">
    <source>
        <dbReference type="ARBA" id="ARBA00022856"/>
    </source>
</evidence>
<dbReference type="Pfam" id="PF03169">
    <property type="entry name" value="OPT"/>
    <property type="match status" value="1"/>
</dbReference>
<evidence type="ECO:0000256" key="8">
    <source>
        <dbReference type="ARBA" id="ARBA00023136"/>
    </source>
</evidence>
<reference evidence="11 12" key="1">
    <citation type="journal article" date="2018" name="Front. Microbiol.">
        <title>Prospects for Fungal Bioremediation of Acidic Radioactive Waste Sites: Characterization and Genome Sequence of Rhodotorula taiwanensis MD1149.</title>
        <authorList>
            <person name="Tkavc R."/>
            <person name="Matrosova V.Y."/>
            <person name="Grichenko O.E."/>
            <person name="Gostincar C."/>
            <person name="Volpe R.P."/>
            <person name="Klimenkova P."/>
            <person name="Gaidamakova E.K."/>
            <person name="Zhou C.E."/>
            <person name="Stewart B.J."/>
            <person name="Lyman M.G."/>
            <person name="Malfatti S.A."/>
            <person name="Rubinfeld B."/>
            <person name="Courtot M."/>
            <person name="Singh J."/>
            <person name="Dalgard C.L."/>
            <person name="Hamilton T."/>
            <person name="Frey K.G."/>
            <person name="Gunde-Cimerman N."/>
            <person name="Dugan L."/>
            <person name="Daly M.J."/>
        </authorList>
    </citation>
    <scope>NUCLEOTIDE SEQUENCE [LARGE SCALE GENOMIC DNA]</scope>
    <source>
        <strain evidence="11 12">MD1149</strain>
    </source>
</reference>
<keyword evidence="5" id="KW-0571">Peptide transport</keyword>
<feature type="transmembrane region" description="Helical" evidence="10">
    <location>
        <begin position="510"/>
        <end position="532"/>
    </location>
</feature>
<dbReference type="EMBL" id="PJQD01000009">
    <property type="protein sequence ID" value="POY75903.1"/>
    <property type="molecule type" value="Genomic_DNA"/>
</dbReference>
<accession>A0A2S5BGN1</accession>
<dbReference type="InterPro" id="IPR004648">
    <property type="entry name" value="Oligpept_transpt"/>
</dbReference>
<evidence type="ECO:0008006" key="13">
    <source>
        <dbReference type="Google" id="ProtNLM"/>
    </source>
</evidence>
<evidence type="ECO:0000256" key="3">
    <source>
        <dbReference type="ARBA" id="ARBA00022448"/>
    </source>
</evidence>
<feature type="transmembrane region" description="Helical" evidence="10">
    <location>
        <begin position="139"/>
        <end position="157"/>
    </location>
</feature>
<dbReference type="GO" id="GO:0035673">
    <property type="term" value="F:oligopeptide transmembrane transporter activity"/>
    <property type="evidence" value="ECO:0007669"/>
    <property type="project" value="InterPro"/>
</dbReference>
<comment type="similarity">
    <text evidence="2">Belongs to the oligopeptide OPT transporter family.</text>
</comment>
<feature type="transmembrane region" description="Helical" evidence="10">
    <location>
        <begin position="429"/>
        <end position="451"/>
    </location>
</feature>
<comment type="caution">
    <text evidence="11">The sequence shown here is derived from an EMBL/GenBank/DDBJ whole genome shotgun (WGS) entry which is preliminary data.</text>
</comment>
<keyword evidence="7 10" id="KW-1133">Transmembrane helix</keyword>
<keyword evidence="4 10" id="KW-0812">Transmembrane</keyword>